<feature type="region of interest" description="Disordered" evidence="1">
    <location>
        <begin position="1"/>
        <end position="136"/>
    </location>
</feature>
<dbReference type="EMBL" id="BRZM01009630">
    <property type="protein sequence ID" value="GLD47742.1"/>
    <property type="molecule type" value="Genomic_DNA"/>
</dbReference>
<reference evidence="2" key="1">
    <citation type="submission" date="2022-08" db="EMBL/GenBank/DDBJ databases">
        <title>Genome sequencing of akame (Lates japonicus).</title>
        <authorList>
            <person name="Hashiguchi Y."/>
            <person name="Takahashi H."/>
        </authorList>
    </citation>
    <scope>NUCLEOTIDE SEQUENCE</scope>
    <source>
        <strain evidence="2">Kochi</strain>
    </source>
</reference>
<accession>A0AAD3M527</accession>
<evidence type="ECO:0000313" key="2">
    <source>
        <dbReference type="EMBL" id="GLD47742.1"/>
    </source>
</evidence>
<feature type="compositionally biased region" description="Low complexity" evidence="1">
    <location>
        <begin position="118"/>
        <end position="130"/>
    </location>
</feature>
<dbReference type="AlphaFoldDB" id="A0AAD3M527"/>
<evidence type="ECO:0000313" key="3">
    <source>
        <dbReference type="Proteomes" id="UP001279410"/>
    </source>
</evidence>
<protein>
    <submittedName>
        <fullName evidence="2">Zinc finger MYM-type protein 4 isoform X1</fullName>
    </submittedName>
</protein>
<evidence type="ECO:0000256" key="1">
    <source>
        <dbReference type="SAM" id="MobiDB-lite"/>
    </source>
</evidence>
<proteinExistence type="predicted"/>
<name>A0AAD3M527_LATJO</name>
<dbReference type="Proteomes" id="UP001279410">
    <property type="component" value="Unassembled WGS sequence"/>
</dbReference>
<comment type="caution">
    <text evidence="2">The sequence shown here is derived from an EMBL/GenBank/DDBJ whole genome shotgun (WGS) entry which is preliminary data.</text>
</comment>
<organism evidence="2 3">
    <name type="scientific">Lates japonicus</name>
    <name type="common">Japanese lates</name>
    <dbReference type="NCBI Taxonomy" id="270547"/>
    <lineage>
        <taxon>Eukaryota</taxon>
        <taxon>Metazoa</taxon>
        <taxon>Chordata</taxon>
        <taxon>Craniata</taxon>
        <taxon>Vertebrata</taxon>
        <taxon>Euteleostomi</taxon>
        <taxon>Actinopterygii</taxon>
        <taxon>Neopterygii</taxon>
        <taxon>Teleostei</taxon>
        <taxon>Neoteleostei</taxon>
        <taxon>Acanthomorphata</taxon>
        <taxon>Carangaria</taxon>
        <taxon>Carangaria incertae sedis</taxon>
        <taxon>Centropomidae</taxon>
        <taxon>Lates</taxon>
    </lineage>
</organism>
<sequence length="136" mass="14797">MDTTSDCKKETKNTDSDSKEDVGTQQEEESHGHKLRVSTADDLDEMMDIGTVDQMEQEAQMKAEEPEVESSRSPTSSNTVSVAEDSYSVEEEADVKPTVLPPPAEEDQVEDMKDMMQSSSSPSSEATASTGERKGA</sequence>
<feature type="compositionally biased region" description="Basic and acidic residues" evidence="1">
    <location>
        <begin position="1"/>
        <end position="32"/>
    </location>
</feature>
<gene>
    <name evidence="2" type="ORF">AKAME5_003010900</name>
</gene>
<feature type="compositionally biased region" description="Low complexity" evidence="1">
    <location>
        <begin position="71"/>
        <end position="82"/>
    </location>
</feature>
<keyword evidence="3" id="KW-1185">Reference proteome</keyword>